<evidence type="ECO:0000313" key="11">
    <source>
        <dbReference type="Proteomes" id="UP000440224"/>
    </source>
</evidence>
<dbReference type="PANTHER" id="PTHR46208:SF1">
    <property type="entry name" value="MITOCHONDRIAL IMPORT RECEPTOR SUBUNIT TOM70"/>
    <property type="match status" value="1"/>
</dbReference>
<dbReference type="EMBL" id="WJIE01000007">
    <property type="protein sequence ID" value="MRG95404.1"/>
    <property type="molecule type" value="Genomic_DNA"/>
</dbReference>
<dbReference type="GO" id="GO:0016020">
    <property type="term" value="C:membrane"/>
    <property type="evidence" value="ECO:0007669"/>
    <property type="project" value="UniProtKB-SubCell"/>
</dbReference>
<keyword evidence="3" id="KW-0677">Repeat</keyword>
<evidence type="ECO:0000256" key="7">
    <source>
        <dbReference type="ARBA" id="ARBA00038030"/>
    </source>
</evidence>
<dbReference type="OrthoDB" id="5490266at2"/>
<dbReference type="PANTHER" id="PTHR46208">
    <property type="entry name" value="MITOCHONDRIAL IMPORT RECEPTOR SUBUNIT TOM70"/>
    <property type="match status" value="1"/>
</dbReference>
<comment type="subcellular location">
    <subcellularLocation>
        <location evidence="1">Membrane</location>
        <topology evidence="1">Single-pass membrane protein</topology>
    </subcellularLocation>
</comment>
<accession>A0A6N7PZE4</accession>
<organism evidence="10 11">
    <name type="scientific">Polyangium spumosum</name>
    <dbReference type="NCBI Taxonomy" id="889282"/>
    <lineage>
        <taxon>Bacteria</taxon>
        <taxon>Pseudomonadati</taxon>
        <taxon>Myxococcota</taxon>
        <taxon>Polyangia</taxon>
        <taxon>Polyangiales</taxon>
        <taxon>Polyangiaceae</taxon>
        <taxon>Polyangium</taxon>
    </lineage>
</organism>
<dbReference type="SMART" id="SM00028">
    <property type="entry name" value="TPR"/>
    <property type="match status" value="6"/>
</dbReference>
<evidence type="ECO:0000256" key="1">
    <source>
        <dbReference type="ARBA" id="ARBA00004167"/>
    </source>
</evidence>
<proteinExistence type="inferred from homology"/>
<dbReference type="Gene3D" id="1.25.40.10">
    <property type="entry name" value="Tetratricopeptide repeat domain"/>
    <property type="match status" value="4"/>
</dbReference>
<feature type="repeat" description="TPR" evidence="8">
    <location>
        <begin position="314"/>
        <end position="347"/>
    </location>
</feature>
<reference evidence="10 11" key="1">
    <citation type="submission" date="2019-10" db="EMBL/GenBank/DDBJ databases">
        <title>A soil myxobacterium in the family Polyangiaceae.</title>
        <authorList>
            <person name="Li Y."/>
            <person name="Wang J."/>
        </authorList>
    </citation>
    <scope>NUCLEOTIDE SEQUENCE [LARGE SCALE GENOMIC DNA]</scope>
    <source>
        <strain evidence="10 11">DSM 14734</strain>
    </source>
</reference>
<feature type="repeat" description="TPR" evidence="8">
    <location>
        <begin position="247"/>
        <end position="280"/>
    </location>
</feature>
<evidence type="ECO:0000256" key="2">
    <source>
        <dbReference type="ARBA" id="ARBA00022692"/>
    </source>
</evidence>
<keyword evidence="4 8" id="KW-0802">TPR repeat</keyword>
<feature type="compositionally biased region" description="Low complexity" evidence="9">
    <location>
        <begin position="367"/>
        <end position="381"/>
    </location>
</feature>
<dbReference type="InterPro" id="IPR011990">
    <property type="entry name" value="TPR-like_helical_dom_sf"/>
</dbReference>
<evidence type="ECO:0000256" key="4">
    <source>
        <dbReference type="ARBA" id="ARBA00022803"/>
    </source>
</evidence>
<dbReference type="AlphaFoldDB" id="A0A6N7PZE4"/>
<keyword evidence="6" id="KW-0472">Membrane</keyword>
<feature type="repeat" description="TPR" evidence="8">
    <location>
        <begin position="111"/>
        <end position="144"/>
    </location>
</feature>
<dbReference type="Pfam" id="PF13432">
    <property type="entry name" value="TPR_16"/>
    <property type="match status" value="3"/>
</dbReference>
<dbReference type="SUPFAM" id="SSF48452">
    <property type="entry name" value="TPR-like"/>
    <property type="match status" value="2"/>
</dbReference>
<keyword evidence="5" id="KW-1133">Transmembrane helix</keyword>
<keyword evidence="11" id="KW-1185">Reference proteome</keyword>
<comment type="caution">
    <text evidence="10">The sequence shown here is derived from an EMBL/GenBank/DDBJ whole genome shotgun (WGS) entry which is preliminary data.</text>
</comment>
<dbReference type="RefSeq" id="WP_153822195.1">
    <property type="nucleotide sequence ID" value="NZ_WJIE01000007.1"/>
</dbReference>
<evidence type="ECO:0000256" key="6">
    <source>
        <dbReference type="ARBA" id="ARBA00023136"/>
    </source>
</evidence>
<gene>
    <name evidence="10" type="ORF">GF068_26310</name>
</gene>
<name>A0A6N7PZE4_9BACT</name>
<evidence type="ECO:0000256" key="3">
    <source>
        <dbReference type="ARBA" id="ARBA00022737"/>
    </source>
</evidence>
<feature type="region of interest" description="Disordered" evidence="9">
    <location>
        <begin position="360"/>
        <end position="381"/>
    </location>
</feature>
<dbReference type="Proteomes" id="UP000440224">
    <property type="component" value="Unassembled WGS sequence"/>
</dbReference>
<keyword evidence="2" id="KW-0812">Transmembrane</keyword>
<evidence type="ECO:0000313" key="10">
    <source>
        <dbReference type="EMBL" id="MRG95404.1"/>
    </source>
</evidence>
<dbReference type="InterPro" id="IPR019734">
    <property type="entry name" value="TPR_rpt"/>
</dbReference>
<feature type="repeat" description="TPR" evidence="8">
    <location>
        <begin position="213"/>
        <end position="246"/>
    </location>
</feature>
<evidence type="ECO:0000256" key="8">
    <source>
        <dbReference type="PROSITE-ProRule" id="PRU00339"/>
    </source>
</evidence>
<comment type="similarity">
    <text evidence="7">Belongs to the Tom70 family.</text>
</comment>
<evidence type="ECO:0000256" key="9">
    <source>
        <dbReference type="SAM" id="MobiDB-lite"/>
    </source>
</evidence>
<evidence type="ECO:0000256" key="5">
    <source>
        <dbReference type="ARBA" id="ARBA00022989"/>
    </source>
</evidence>
<protein>
    <submittedName>
        <fullName evidence="10">Tetratricopeptide repeat protein</fullName>
    </submittedName>
</protein>
<sequence length="397" mass="41551">MIPRPLARARRLPALVLCAALAWGCDRTPELAREHLARGDAALGAGRFAQALAAYGHARELAPTDPDVQRALMRARLHLIAESAARIAPEAIEDARYEAELLFETDKPRAPVYLTALGNILARQGDAEGAKMKFAEALVIDPKSPLAHTALGLVLMSRKEDAARGKAEFQAALAVKPDAAGALVGLGQLELADGDFAGAAGHLEAALQVAESFEARLALGSARAKQGKPMDAIRHFQRAAELDPKSAEAVGSLGQALLGAGKVEEAERALRAAAQMRPDPETRNALGFALVRQKKAAAALDVFRGVLGDEPASAPALLGAGVASEELGQKEQALAHYQRLLALPPGGLDGRMLADLQRQAQSRVAELSATPPAAAGSASAGLAPLRLDAKRSLERPF</sequence>
<dbReference type="PROSITE" id="PS50005">
    <property type="entry name" value="TPR"/>
    <property type="match status" value="4"/>
</dbReference>